<evidence type="ECO:0000256" key="1">
    <source>
        <dbReference type="ARBA" id="ARBA00022450"/>
    </source>
</evidence>
<dbReference type="PROSITE" id="PS50075">
    <property type="entry name" value="CARRIER"/>
    <property type="match status" value="1"/>
</dbReference>
<sequence length="76" mass="8706">MEIKKDIYKALNRLANKNVSGEDYLLDIGIDSLDLLQSVTELEEHFAIELSEEELVRILTVDNLVDTITTKVKEKE</sequence>
<name>A0A4R6IFM3_9MOLU</name>
<reference evidence="4 5" key="1">
    <citation type="submission" date="2019-03" db="EMBL/GenBank/DDBJ databases">
        <title>Genomic Encyclopedia of Archaeal and Bacterial Type Strains, Phase II (KMG-II): from individual species to whole genera.</title>
        <authorList>
            <person name="Goeker M."/>
        </authorList>
    </citation>
    <scope>NUCLEOTIDE SEQUENCE [LARGE SCALE GENOMIC DNA]</scope>
    <source>
        <strain evidence="4 5">ATCC 700618</strain>
    </source>
</reference>
<dbReference type="RefSeq" id="WP_094254340.1">
    <property type="nucleotide sequence ID" value="NZ_NNCE01000001.1"/>
</dbReference>
<accession>A0A4R6IFM3</accession>
<dbReference type="InterPro" id="IPR036736">
    <property type="entry name" value="ACP-like_sf"/>
</dbReference>
<dbReference type="AlphaFoldDB" id="A0A4R6IFM3"/>
<evidence type="ECO:0000259" key="3">
    <source>
        <dbReference type="PROSITE" id="PS50075"/>
    </source>
</evidence>
<proteinExistence type="predicted"/>
<evidence type="ECO:0000313" key="4">
    <source>
        <dbReference type="EMBL" id="TDO21150.1"/>
    </source>
</evidence>
<dbReference type="InterPro" id="IPR009081">
    <property type="entry name" value="PP-bd_ACP"/>
</dbReference>
<keyword evidence="2" id="KW-0597">Phosphoprotein</keyword>
<evidence type="ECO:0000313" key="5">
    <source>
        <dbReference type="Proteomes" id="UP000295518"/>
    </source>
</evidence>
<gene>
    <name evidence="4" type="ORF">EI74_0171</name>
</gene>
<keyword evidence="5" id="KW-1185">Reference proteome</keyword>
<dbReference type="Proteomes" id="UP000295518">
    <property type="component" value="Unassembled WGS sequence"/>
</dbReference>
<evidence type="ECO:0000256" key="2">
    <source>
        <dbReference type="ARBA" id="ARBA00022553"/>
    </source>
</evidence>
<feature type="domain" description="Carrier" evidence="3">
    <location>
        <begin position="1"/>
        <end position="72"/>
    </location>
</feature>
<dbReference type="Pfam" id="PF00550">
    <property type="entry name" value="PP-binding"/>
    <property type="match status" value="1"/>
</dbReference>
<dbReference type="EMBL" id="SNWN01000009">
    <property type="protein sequence ID" value="TDO21150.1"/>
    <property type="molecule type" value="Genomic_DNA"/>
</dbReference>
<dbReference type="SUPFAM" id="SSF47336">
    <property type="entry name" value="ACP-like"/>
    <property type="match status" value="1"/>
</dbReference>
<protein>
    <submittedName>
        <fullName evidence="4">Acyl carrier protein</fullName>
    </submittedName>
</protein>
<dbReference type="PROSITE" id="PS00012">
    <property type="entry name" value="PHOSPHOPANTETHEINE"/>
    <property type="match status" value="1"/>
</dbReference>
<comment type="caution">
    <text evidence="4">The sequence shown here is derived from an EMBL/GenBank/DDBJ whole genome shotgun (WGS) entry which is preliminary data.</text>
</comment>
<organism evidence="4 5">
    <name type="scientific">Mycoplasma testudineum</name>
    <dbReference type="NCBI Taxonomy" id="244584"/>
    <lineage>
        <taxon>Bacteria</taxon>
        <taxon>Bacillati</taxon>
        <taxon>Mycoplasmatota</taxon>
        <taxon>Mollicutes</taxon>
        <taxon>Mycoplasmataceae</taxon>
        <taxon>Mycoplasma</taxon>
    </lineage>
</organism>
<keyword evidence="1" id="KW-0596">Phosphopantetheine</keyword>
<dbReference type="InterPro" id="IPR006162">
    <property type="entry name" value="Ppantetheine_attach_site"/>
</dbReference>
<dbReference type="Gene3D" id="1.10.1200.10">
    <property type="entry name" value="ACP-like"/>
    <property type="match status" value="1"/>
</dbReference>